<keyword evidence="1" id="KW-0472">Membrane</keyword>
<keyword evidence="1" id="KW-0812">Transmembrane</keyword>
<dbReference type="EMBL" id="JBHSCX010000020">
    <property type="protein sequence ID" value="MFC4363256.1"/>
    <property type="molecule type" value="Genomic_DNA"/>
</dbReference>
<protein>
    <submittedName>
        <fullName evidence="2">VanZ family protein</fullName>
    </submittedName>
</protein>
<name>A0ABV8V5W5_9GAMM</name>
<dbReference type="RefSeq" id="WP_290260936.1">
    <property type="nucleotide sequence ID" value="NZ_JAUFQG010000004.1"/>
</dbReference>
<gene>
    <name evidence="2" type="ORF">ACFOX3_13155</name>
</gene>
<dbReference type="NCBIfam" id="NF037970">
    <property type="entry name" value="vanZ_1"/>
    <property type="match status" value="1"/>
</dbReference>
<feature type="transmembrane region" description="Helical" evidence="1">
    <location>
        <begin position="47"/>
        <end position="68"/>
    </location>
</feature>
<evidence type="ECO:0000313" key="3">
    <source>
        <dbReference type="Proteomes" id="UP001595840"/>
    </source>
</evidence>
<feature type="transmembrane region" description="Helical" evidence="1">
    <location>
        <begin position="80"/>
        <end position="101"/>
    </location>
</feature>
<sequence>MRIFFGLLTLLFFVFICWIIISADVGFQGAIFEWVKRVPYGDKLSHFTLYLVLALLLNMALQGAAFTMEFAFFPRLGSVNFMWGSGLVFVFSVIEEISQFYIPVRTPDGGDVLANLCGVYVAAILARRFGVASMFRFKGLPSGRQD</sequence>
<evidence type="ECO:0000313" key="2">
    <source>
        <dbReference type="EMBL" id="MFC4363256.1"/>
    </source>
</evidence>
<reference evidence="3" key="1">
    <citation type="journal article" date="2019" name="Int. J. Syst. Evol. Microbiol.">
        <title>The Global Catalogue of Microorganisms (GCM) 10K type strain sequencing project: providing services to taxonomists for standard genome sequencing and annotation.</title>
        <authorList>
            <consortium name="The Broad Institute Genomics Platform"/>
            <consortium name="The Broad Institute Genome Sequencing Center for Infectious Disease"/>
            <person name="Wu L."/>
            <person name="Ma J."/>
        </authorList>
    </citation>
    <scope>NUCLEOTIDE SEQUENCE [LARGE SCALE GENOMIC DNA]</scope>
    <source>
        <strain evidence="3">CECT 8570</strain>
    </source>
</reference>
<proteinExistence type="predicted"/>
<keyword evidence="1" id="KW-1133">Transmembrane helix</keyword>
<organism evidence="2 3">
    <name type="scientific">Simiduia curdlanivorans</name>
    <dbReference type="NCBI Taxonomy" id="1492769"/>
    <lineage>
        <taxon>Bacteria</taxon>
        <taxon>Pseudomonadati</taxon>
        <taxon>Pseudomonadota</taxon>
        <taxon>Gammaproteobacteria</taxon>
        <taxon>Cellvibrionales</taxon>
        <taxon>Cellvibrionaceae</taxon>
        <taxon>Simiduia</taxon>
    </lineage>
</organism>
<comment type="caution">
    <text evidence="2">The sequence shown here is derived from an EMBL/GenBank/DDBJ whole genome shotgun (WGS) entry which is preliminary data.</text>
</comment>
<evidence type="ECO:0000256" key="1">
    <source>
        <dbReference type="SAM" id="Phobius"/>
    </source>
</evidence>
<keyword evidence="3" id="KW-1185">Reference proteome</keyword>
<dbReference type="Proteomes" id="UP001595840">
    <property type="component" value="Unassembled WGS sequence"/>
</dbReference>
<accession>A0ABV8V5W5</accession>
<feature type="transmembrane region" description="Helical" evidence="1">
    <location>
        <begin position="113"/>
        <end position="135"/>
    </location>
</feature>